<dbReference type="EMBL" id="KI964708">
    <property type="protein sequence ID" value="EUC30248.1"/>
    <property type="molecule type" value="Genomic_DNA"/>
</dbReference>
<dbReference type="KEGG" id="bze:COCCADRAFT_104385"/>
<sequence>MESVGQECFDDCCDCVVRRLAYVQPRGVRIQDAHTSFREPTPAALRYWADSGRRHPGPVRALGLG</sequence>
<proteinExistence type="predicted"/>
<evidence type="ECO:0000313" key="1">
    <source>
        <dbReference type="EMBL" id="EUC30248.1"/>
    </source>
</evidence>
<dbReference type="GeneID" id="19142988"/>
<keyword evidence="2" id="KW-1185">Reference proteome</keyword>
<dbReference type="RefSeq" id="XP_007715444.1">
    <property type="nucleotide sequence ID" value="XM_007717254.1"/>
</dbReference>
<name>W6XWU0_COCC2</name>
<dbReference type="HOGENOM" id="CLU_2849341_0_0_1"/>
<protein>
    <submittedName>
        <fullName evidence="1">Uncharacterized protein</fullName>
    </submittedName>
</protein>
<accession>W6XWU0</accession>
<dbReference type="Proteomes" id="UP000053841">
    <property type="component" value="Unassembled WGS sequence"/>
</dbReference>
<evidence type="ECO:0000313" key="2">
    <source>
        <dbReference type="Proteomes" id="UP000053841"/>
    </source>
</evidence>
<dbReference type="AlphaFoldDB" id="W6XWU0"/>
<gene>
    <name evidence="1" type="ORF">COCCADRAFT_104385</name>
</gene>
<reference evidence="1 2" key="1">
    <citation type="journal article" date="2013" name="PLoS Genet.">
        <title>Comparative genome structure, secondary metabolite, and effector coding capacity across Cochliobolus pathogens.</title>
        <authorList>
            <person name="Condon B.J."/>
            <person name="Leng Y."/>
            <person name="Wu D."/>
            <person name="Bushley K.E."/>
            <person name="Ohm R.A."/>
            <person name="Otillar R."/>
            <person name="Martin J."/>
            <person name="Schackwitz W."/>
            <person name="Grimwood J."/>
            <person name="MohdZainudin N."/>
            <person name="Xue C."/>
            <person name="Wang R."/>
            <person name="Manning V.A."/>
            <person name="Dhillon B."/>
            <person name="Tu Z.J."/>
            <person name="Steffenson B.J."/>
            <person name="Salamov A."/>
            <person name="Sun H."/>
            <person name="Lowry S."/>
            <person name="LaButti K."/>
            <person name="Han J."/>
            <person name="Copeland A."/>
            <person name="Lindquist E."/>
            <person name="Barry K."/>
            <person name="Schmutz J."/>
            <person name="Baker S.E."/>
            <person name="Ciuffetti L.M."/>
            <person name="Grigoriev I.V."/>
            <person name="Zhong S."/>
            <person name="Turgeon B.G."/>
        </authorList>
    </citation>
    <scope>NUCLEOTIDE SEQUENCE [LARGE SCALE GENOMIC DNA]</scope>
    <source>
        <strain evidence="1 2">26-R-13</strain>
    </source>
</reference>
<dbReference type="OrthoDB" id="3685653at2759"/>
<organism evidence="1 2">
    <name type="scientific">Cochliobolus carbonum (strain 26-R-13)</name>
    <name type="common">Maize leaf spot fungus</name>
    <name type="synonym">Bipolaris zeicola</name>
    <dbReference type="NCBI Taxonomy" id="930089"/>
    <lineage>
        <taxon>Eukaryota</taxon>
        <taxon>Fungi</taxon>
        <taxon>Dikarya</taxon>
        <taxon>Ascomycota</taxon>
        <taxon>Pezizomycotina</taxon>
        <taxon>Dothideomycetes</taxon>
        <taxon>Pleosporomycetidae</taxon>
        <taxon>Pleosporales</taxon>
        <taxon>Pleosporineae</taxon>
        <taxon>Pleosporaceae</taxon>
        <taxon>Bipolaris</taxon>
    </lineage>
</organism>